<evidence type="ECO:0000313" key="2">
    <source>
        <dbReference type="Proteomes" id="UP000504621"/>
    </source>
</evidence>
<feature type="compositionally biased region" description="Low complexity" evidence="1">
    <location>
        <begin position="97"/>
        <end position="110"/>
    </location>
</feature>
<dbReference type="AlphaFoldDB" id="A0A6J1BLM9"/>
<feature type="compositionally biased region" description="Basic and acidic residues" evidence="1">
    <location>
        <begin position="31"/>
        <end position="40"/>
    </location>
</feature>
<feature type="region of interest" description="Disordered" evidence="1">
    <location>
        <begin position="31"/>
        <end position="55"/>
    </location>
</feature>
<dbReference type="Proteomes" id="UP000504621">
    <property type="component" value="Unplaced"/>
</dbReference>
<dbReference type="RefSeq" id="XP_021299993.1">
    <property type="nucleotide sequence ID" value="XM_021444318.1"/>
</dbReference>
<sequence>MDQVKSKDQTIYLGSLPKMGYKMYGEKFFKTSRDTQKDEQATPIQRTTTPSQNSNEMILNILMRIDEKLTDQYARIEKIEENLQDLGNLMKDKKKSPSSPTPEHTPAAPSLTSTGQASENSDFQAEDNAPESGLVRKSPTPKPENEEKSNEGIEIVGSFNDNSPLHDEPQVEKPPPTNFEEILIRNVFHQMVKDE</sequence>
<evidence type="ECO:0000256" key="1">
    <source>
        <dbReference type="SAM" id="MobiDB-lite"/>
    </source>
</evidence>
<keyword evidence="2" id="KW-1185">Reference proteome</keyword>
<protein>
    <submittedName>
        <fullName evidence="3">Uncharacterized protein LOC110428491</fullName>
    </submittedName>
</protein>
<proteinExistence type="predicted"/>
<evidence type="ECO:0000313" key="3">
    <source>
        <dbReference type="RefSeq" id="XP_021299993.1"/>
    </source>
</evidence>
<organism evidence="2 3">
    <name type="scientific">Herrania umbratica</name>
    <dbReference type="NCBI Taxonomy" id="108875"/>
    <lineage>
        <taxon>Eukaryota</taxon>
        <taxon>Viridiplantae</taxon>
        <taxon>Streptophyta</taxon>
        <taxon>Embryophyta</taxon>
        <taxon>Tracheophyta</taxon>
        <taxon>Spermatophyta</taxon>
        <taxon>Magnoliopsida</taxon>
        <taxon>eudicotyledons</taxon>
        <taxon>Gunneridae</taxon>
        <taxon>Pentapetalae</taxon>
        <taxon>rosids</taxon>
        <taxon>malvids</taxon>
        <taxon>Malvales</taxon>
        <taxon>Malvaceae</taxon>
        <taxon>Byttnerioideae</taxon>
        <taxon>Herrania</taxon>
    </lineage>
</organism>
<dbReference type="OrthoDB" id="10587138at2759"/>
<accession>A0A6J1BLM9</accession>
<reference evidence="3" key="1">
    <citation type="submission" date="2025-08" db="UniProtKB">
        <authorList>
            <consortium name="RefSeq"/>
        </authorList>
    </citation>
    <scope>IDENTIFICATION</scope>
    <source>
        <tissue evidence="3">Leaf</tissue>
    </source>
</reference>
<feature type="compositionally biased region" description="Polar residues" evidence="1">
    <location>
        <begin position="42"/>
        <end position="55"/>
    </location>
</feature>
<name>A0A6J1BLM9_9ROSI</name>
<dbReference type="GeneID" id="110428491"/>
<feature type="region of interest" description="Disordered" evidence="1">
    <location>
        <begin position="87"/>
        <end position="179"/>
    </location>
</feature>
<feature type="compositionally biased region" description="Polar residues" evidence="1">
    <location>
        <begin position="111"/>
        <end position="123"/>
    </location>
</feature>
<gene>
    <name evidence="3" type="primary">LOC110428491</name>
</gene>